<dbReference type="PANTHER" id="PTHR12875:SF0">
    <property type="entry name" value="GOLGI TO ER TRAFFIC PROTEIN 4 HOMOLOG"/>
    <property type="match status" value="1"/>
</dbReference>
<organism evidence="2 3">
    <name type="scientific">Cinnamomum micranthum f. kanehirae</name>
    <dbReference type="NCBI Taxonomy" id="337451"/>
    <lineage>
        <taxon>Eukaryota</taxon>
        <taxon>Viridiplantae</taxon>
        <taxon>Streptophyta</taxon>
        <taxon>Embryophyta</taxon>
        <taxon>Tracheophyta</taxon>
        <taxon>Spermatophyta</taxon>
        <taxon>Magnoliopsida</taxon>
        <taxon>Magnoliidae</taxon>
        <taxon>Laurales</taxon>
        <taxon>Lauraceae</taxon>
        <taxon>Cinnamomum</taxon>
    </lineage>
</organism>
<evidence type="ECO:0000256" key="1">
    <source>
        <dbReference type="ARBA" id="ARBA00005351"/>
    </source>
</evidence>
<accession>A0A443NK75</accession>
<name>A0A443NK75_9MAGN</name>
<reference evidence="2 3" key="1">
    <citation type="journal article" date="2019" name="Nat. Plants">
        <title>Stout camphor tree genome fills gaps in understanding of flowering plant genome evolution.</title>
        <authorList>
            <person name="Chaw S.M."/>
            <person name="Liu Y.C."/>
            <person name="Wu Y.W."/>
            <person name="Wang H.Y."/>
            <person name="Lin C.I."/>
            <person name="Wu C.S."/>
            <person name="Ke H.M."/>
            <person name="Chang L.Y."/>
            <person name="Hsu C.Y."/>
            <person name="Yang H.T."/>
            <person name="Sudianto E."/>
            <person name="Hsu M.H."/>
            <person name="Wu K.P."/>
            <person name="Wang L.N."/>
            <person name="Leebens-Mack J.H."/>
            <person name="Tsai I.J."/>
        </authorList>
    </citation>
    <scope>NUCLEOTIDE SEQUENCE [LARGE SCALE GENOMIC DNA]</scope>
    <source>
        <strain evidence="3">cv. Chaw 1501</strain>
        <tissue evidence="2">Young leaves</tissue>
    </source>
</reference>
<dbReference type="Gene3D" id="1.25.40.10">
    <property type="entry name" value="Tetratricopeptide repeat domain"/>
    <property type="match status" value="1"/>
</dbReference>
<dbReference type="EMBL" id="QPKB01000003">
    <property type="protein sequence ID" value="RWR78929.1"/>
    <property type="molecule type" value="Genomic_DNA"/>
</dbReference>
<dbReference type="PANTHER" id="PTHR12875">
    <property type="entry name" value="GOLGI TO ER TRAFFIC PROTEIN 4 HOMOLOG"/>
    <property type="match status" value="1"/>
</dbReference>
<protein>
    <submittedName>
        <fullName evidence="2">Golgi to ER traffic protein 4</fullName>
    </submittedName>
</protein>
<dbReference type="GO" id="GO:0005829">
    <property type="term" value="C:cytosol"/>
    <property type="evidence" value="ECO:0007669"/>
    <property type="project" value="TreeGrafter"/>
</dbReference>
<dbReference type="AlphaFoldDB" id="A0A443NK75"/>
<comment type="caution">
    <text evidence="2">The sequence shown here is derived from an EMBL/GenBank/DDBJ whole genome shotgun (WGS) entry which is preliminary data.</text>
</comment>
<dbReference type="FunFam" id="1.25.40.10:FF:000387">
    <property type="entry name" value="Golgi to ER traffic protein 4"/>
    <property type="match status" value="1"/>
</dbReference>
<sequence>MAKSWRPVRRTVSSNLKANCSLPQKIPRINLPPSPLQVLHFLLATLDLTSHPLLTYESGRLWRRKMVRERNKRAALAPAEETIVKLEKTVDAGNYYEAQQMYKSISARYAAAQRYAEALDILQSGASIQLRHGQVTCGAELAVLFVEILVKGKFECSQETLERVRKIYQDFPQISVPQNLLGDDDDMQKLAEALGAAKTRVEGCSSFLKAAIRWSAEFGAPGIGSLELHYMLAEYIYSQSPELDMTKVSFHFVRGGHPEKFAATLVNFMGKCYPGEDDLAIARAVLMYLSLGNMKDANYLIDEIKKRKAFPESELTQFIVYLLQTLERDAFPLFRILRQKYKSSIDKEPAFDELLDEIGERFYGVRRRSGLQGVFGDFFKMMGGEVAA</sequence>
<dbReference type="InterPro" id="IPR011990">
    <property type="entry name" value="TPR-like_helical_dom_sf"/>
</dbReference>
<evidence type="ECO:0000313" key="2">
    <source>
        <dbReference type="EMBL" id="RWR78929.1"/>
    </source>
</evidence>
<dbReference type="Proteomes" id="UP000283530">
    <property type="component" value="Unassembled WGS sequence"/>
</dbReference>
<dbReference type="Pfam" id="PF04190">
    <property type="entry name" value="GET4"/>
    <property type="match status" value="1"/>
</dbReference>
<dbReference type="GO" id="GO:0045048">
    <property type="term" value="P:protein insertion into ER membrane"/>
    <property type="evidence" value="ECO:0007669"/>
    <property type="project" value="InterPro"/>
</dbReference>
<gene>
    <name evidence="2" type="ORF">CKAN_00748300</name>
</gene>
<keyword evidence="3" id="KW-1185">Reference proteome</keyword>
<proteinExistence type="inferred from homology"/>
<dbReference type="InterPro" id="IPR007317">
    <property type="entry name" value="GET4"/>
</dbReference>
<dbReference type="STRING" id="337451.A0A443NK75"/>
<dbReference type="OrthoDB" id="10252405at2759"/>
<comment type="similarity">
    <text evidence="1">Belongs to the GET4 family.</text>
</comment>
<evidence type="ECO:0000313" key="3">
    <source>
        <dbReference type="Proteomes" id="UP000283530"/>
    </source>
</evidence>